<reference evidence="11" key="1">
    <citation type="submission" date="2016-04" db="EMBL/GenBank/DDBJ databases">
        <authorList>
            <person name="Evans L.H."/>
            <person name="Alamgir A."/>
            <person name="Owens N."/>
            <person name="Weber N.D."/>
            <person name="Virtaneva K."/>
            <person name="Barbian K."/>
            <person name="Babar A."/>
            <person name="Rosenke K."/>
        </authorList>
    </citation>
    <scope>NUCLEOTIDE SEQUENCE [LARGE SCALE GENOMIC DNA]</scope>
    <source>
        <strain evidence="11">CBS 101.48</strain>
    </source>
</reference>
<dbReference type="InterPro" id="IPR029056">
    <property type="entry name" value="Ribokinase-like"/>
</dbReference>
<dbReference type="GO" id="GO:0046872">
    <property type="term" value="F:metal ion binding"/>
    <property type="evidence" value="ECO:0007669"/>
    <property type="project" value="UniProtKB-KW"/>
</dbReference>
<feature type="binding site" evidence="9">
    <location>
        <begin position="258"/>
        <end position="259"/>
    </location>
    <ligand>
        <name>ATP</name>
        <dbReference type="ChEBI" id="CHEBI:30616"/>
    </ligand>
</feature>
<dbReference type="PRINTS" id="PR00990">
    <property type="entry name" value="RIBOKINASE"/>
</dbReference>
<feature type="binding site" evidence="9">
    <location>
        <position position="298"/>
    </location>
    <ligand>
        <name>K(+)</name>
        <dbReference type="ChEBI" id="CHEBI:29103"/>
    </ligand>
</feature>
<dbReference type="PANTHER" id="PTHR10584:SF166">
    <property type="entry name" value="RIBOKINASE"/>
    <property type="match status" value="1"/>
</dbReference>
<protein>
    <recommendedName>
        <fullName evidence="9">Ribokinase</fullName>
        <shortName evidence="9">RK</shortName>
        <ecNumber evidence="9">2.7.1.15</ecNumber>
    </recommendedName>
</protein>
<comment type="activity regulation">
    <text evidence="9">Activated by a monovalent cation that binds near, but not in, the active site. The most likely occupant of the site in vivo is potassium. Ion binding induces a conformational change that may alter substrate affinity.</text>
</comment>
<dbReference type="GO" id="GO:0005524">
    <property type="term" value="F:ATP binding"/>
    <property type="evidence" value="ECO:0007669"/>
    <property type="project" value="UniProtKB-UniRule"/>
</dbReference>
<feature type="binding site" evidence="9">
    <location>
        <position position="259"/>
    </location>
    <ligand>
        <name>substrate</name>
    </ligand>
</feature>
<dbReference type="AlphaFoldDB" id="A0A168R0Z8"/>
<feature type="binding site" evidence="9">
    <location>
        <begin position="223"/>
        <end position="228"/>
    </location>
    <ligand>
        <name>ATP</name>
        <dbReference type="ChEBI" id="CHEBI:30616"/>
    </ligand>
</feature>
<evidence type="ECO:0000256" key="3">
    <source>
        <dbReference type="ARBA" id="ARBA00022741"/>
    </source>
</evidence>
<keyword evidence="5 9" id="KW-0067">ATP-binding</keyword>
<dbReference type="InterPro" id="IPR011611">
    <property type="entry name" value="PfkB_dom"/>
</dbReference>
<keyword evidence="4 9" id="KW-0418">Kinase</keyword>
<dbReference type="PANTHER" id="PTHR10584">
    <property type="entry name" value="SUGAR KINASE"/>
    <property type="match status" value="1"/>
</dbReference>
<evidence type="ECO:0000259" key="10">
    <source>
        <dbReference type="Pfam" id="PF00294"/>
    </source>
</evidence>
<name>A0A168R0Z8_ABSGL</name>
<dbReference type="EMBL" id="LT554476">
    <property type="protein sequence ID" value="SAM05912.1"/>
    <property type="molecule type" value="Genomic_DNA"/>
</dbReference>
<comment type="similarity">
    <text evidence="9">Belongs to the carbohydrate kinase PfkB family. Ribokinase subfamily.</text>
</comment>
<evidence type="ECO:0000256" key="9">
    <source>
        <dbReference type="HAMAP-Rule" id="MF_03215"/>
    </source>
</evidence>
<organism evidence="11">
    <name type="scientific">Absidia glauca</name>
    <name type="common">Pin mould</name>
    <dbReference type="NCBI Taxonomy" id="4829"/>
    <lineage>
        <taxon>Eukaryota</taxon>
        <taxon>Fungi</taxon>
        <taxon>Fungi incertae sedis</taxon>
        <taxon>Mucoromycota</taxon>
        <taxon>Mucoromycotina</taxon>
        <taxon>Mucoromycetes</taxon>
        <taxon>Mucorales</taxon>
        <taxon>Cunninghamellaceae</taxon>
        <taxon>Absidia</taxon>
    </lineage>
</organism>
<sequence length="322" mass="35136">MGKILNYGSTNIDEFFIVPHICKSGETLSSNNYFVRAGGKGANQSVALAKAGSQVFHAGRMGGDAKWVRDTMVDYGVDMSMTEIAEDQKNGRAFIQVSDETHDNCIVLFPGTNATYTGKDASKVLDRFGPGDWIIQQNEISGGGDIMRLAAEKGLSIIFNPAPLTKGIMDEFPFDKITILVVNEHEAADLYRELGGTESDLEGLGLATALFKHFDSMQGLVVTLGGDGVVAKFRHNDKLRDFKVPSIKVNVKDTTAAGDTFVGYFLSTFVNAESEDFFVRVQHSLEQANFAASLSVQREGSMVSVPTLEEVKQHWDSITKKD</sequence>
<gene>
    <name evidence="11" type="primary">ABSGL_11787.1 scaffold 12322</name>
</gene>
<evidence type="ECO:0000256" key="7">
    <source>
        <dbReference type="ARBA" id="ARBA00022958"/>
    </source>
</evidence>
<evidence type="ECO:0000256" key="5">
    <source>
        <dbReference type="ARBA" id="ARBA00022840"/>
    </source>
</evidence>
<dbReference type="EC" id="2.7.1.15" evidence="9"/>
<evidence type="ECO:0000256" key="4">
    <source>
        <dbReference type="ARBA" id="ARBA00022777"/>
    </source>
</evidence>
<dbReference type="GO" id="GO:0005737">
    <property type="term" value="C:cytoplasm"/>
    <property type="evidence" value="ECO:0007669"/>
    <property type="project" value="UniProtKB-SubCell"/>
</dbReference>
<dbReference type="CDD" id="cd01174">
    <property type="entry name" value="ribokinase"/>
    <property type="match status" value="1"/>
</dbReference>
<dbReference type="Pfam" id="PF00294">
    <property type="entry name" value="PfkB"/>
    <property type="match status" value="1"/>
</dbReference>
<feature type="binding site" evidence="9">
    <location>
        <position position="255"/>
    </location>
    <ligand>
        <name>K(+)</name>
        <dbReference type="ChEBI" id="CHEBI:29103"/>
    </ligand>
</feature>
<evidence type="ECO:0000256" key="6">
    <source>
        <dbReference type="ARBA" id="ARBA00022842"/>
    </source>
</evidence>
<dbReference type="STRING" id="4829.A0A168R0Z8"/>
<evidence type="ECO:0000256" key="2">
    <source>
        <dbReference type="ARBA" id="ARBA00022723"/>
    </source>
</evidence>
<feature type="binding site" evidence="9">
    <location>
        <position position="300"/>
    </location>
    <ligand>
        <name>K(+)</name>
        <dbReference type="ChEBI" id="CHEBI:29103"/>
    </ligand>
</feature>
<comment type="pathway">
    <text evidence="9">Carbohydrate metabolism; D-ribose degradation; D-ribose 5-phosphate from beta-D-ribopyranose: step 2/2.</text>
</comment>
<accession>A0A168R0Z8</accession>
<keyword evidence="2 9" id="KW-0479">Metal-binding</keyword>
<dbReference type="InterPro" id="IPR002139">
    <property type="entry name" value="Ribo/fructo_kinase"/>
</dbReference>
<dbReference type="GO" id="GO:0019303">
    <property type="term" value="P:D-ribose catabolic process"/>
    <property type="evidence" value="ECO:0007669"/>
    <property type="project" value="UniProtKB-UniRule"/>
</dbReference>
<keyword evidence="7 9" id="KW-0630">Potassium</keyword>
<keyword evidence="3 9" id="KW-0547">Nucleotide-binding</keyword>
<keyword evidence="1 9" id="KW-0808">Transferase</keyword>
<comment type="function">
    <text evidence="9">Catalyzes the phosphorylation of ribose at O-5 in a reaction requiring ATP and magnesium. The resulting D-ribose-5-phosphate can then be used either for sythesis of nucleotides, histidine, and tryptophan, or as a component of the pentose phosphate pathway.</text>
</comment>
<feature type="active site" description="Proton acceptor" evidence="9">
    <location>
        <position position="259"/>
    </location>
</feature>
<feature type="binding site" evidence="9">
    <location>
        <position position="253"/>
    </location>
    <ligand>
        <name>K(+)</name>
        <dbReference type="ChEBI" id="CHEBI:29103"/>
    </ligand>
</feature>
<comment type="subunit">
    <text evidence="9">Homodimer.</text>
</comment>
<dbReference type="OMA" id="DIVLIQQ"/>
<comment type="subcellular location">
    <subcellularLocation>
        <location evidence="9">Cytoplasm</location>
    </subcellularLocation>
    <subcellularLocation>
        <location evidence="9">Nucleus</location>
    </subcellularLocation>
</comment>
<comment type="catalytic activity">
    <reaction evidence="9">
        <text>D-ribose + ATP = D-ribose 5-phosphate + ADP + H(+)</text>
        <dbReference type="Rhea" id="RHEA:13697"/>
        <dbReference type="ChEBI" id="CHEBI:15378"/>
        <dbReference type="ChEBI" id="CHEBI:30616"/>
        <dbReference type="ChEBI" id="CHEBI:47013"/>
        <dbReference type="ChEBI" id="CHEBI:78346"/>
        <dbReference type="ChEBI" id="CHEBI:456216"/>
        <dbReference type="EC" id="2.7.1.15"/>
    </reaction>
</comment>
<feature type="binding site" evidence="9">
    <location>
        <position position="304"/>
    </location>
    <ligand>
        <name>K(+)</name>
        <dbReference type="ChEBI" id="CHEBI:29103"/>
    </ligand>
</feature>
<evidence type="ECO:0000313" key="11">
    <source>
        <dbReference type="EMBL" id="SAM05912.1"/>
    </source>
</evidence>
<dbReference type="SUPFAM" id="SSF53613">
    <property type="entry name" value="Ribokinase-like"/>
    <property type="match status" value="1"/>
</dbReference>
<comment type="cofactor">
    <cofactor evidence="9">
        <name>Mg(2+)</name>
        <dbReference type="ChEBI" id="CHEBI:18420"/>
    </cofactor>
    <text evidence="9">Requires a divalent cation, most likely magnesium in vivo, as an electrophilic catalyst to aid phosphoryl group transfer. It is the chelate of the metal and the nucleotide that is the actual substrate.</text>
</comment>
<dbReference type="UniPathway" id="UPA00916">
    <property type="reaction ID" value="UER00889"/>
</dbReference>
<keyword evidence="8 9" id="KW-0119">Carbohydrate metabolism</keyword>
<keyword evidence="9" id="KW-0963">Cytoplasm</keyword>
<dbReference type="GO" id="GO:0004747">
    <property type="term" value="F:ribokinase activity"/>
    <property type="evidence" value="ECO:0007669"/>
    <property type="project" value="UniProtKB-UniRule"/>
</dbReference>
<evidence type="ECO:0000256" key="1">
    <source>
        <dbReference type="ARBA" id="ARBA00022679"/>
    </source>
</evidence>
<feature type="binding site" evidence="9">
    <location>
        <position position="295"/>
    </location>
    <ligand>
        <name>K(+)</name>
        <dbReference type="ChEBI" id="CHEBI:29103"/>
    </ligand>
</feature>
<dbReference type="InterPro" id="IPR011877">
    <property type="entry name" value="Ribokinase"/>
</dbReference>
<feature type="domain" description="Carbohydrate kinase PfkB" evidence="10">
    <location>
        <begin position="2"/>
        <end position="307"/>
    </location>
</feature>
<dbReference type="Proteomes" id="UP000078561">
    <property type="component" value="Unassembled WGS sequence"/>
</dbReference>
<keyword evidence="9" id="KW-0539">Nucleus</keyword>
<feature type="binding site" evidence="9">
    <location>
        <position position="289"/>
    </location>
    <ligand>
        <name>ATP</name>
        <dbReference type="ChEBI" id="CHEBI:30616"/>
    </ligand>
</feature>
<keyword evidence="6 9" id="KW-0460">Magnesium</keyword>
<proteinExistence type="inferred from homology"/>
<dbReference type="Gene3D" id="3.40.1190.20">
    <property type="match status" value="1"/>
</dbReference>
<dbReference type="InParanoid" id="A0A168R0Z8"/>
<dbReference type="HAMAP" id="MF_01987">
    <property type="entry name" value="Ribokinase"/>
    <property type="match status" value="1"/>
</dbReference>
<dbReference type="GO" id="GO:0005634">
    <property type="term" value="C:nucleus"/>
    <property type="evidence" value="ECO:0007669"/>
    <property type="project" value="UniProtKB-SubCell"/>
</dbReference>
<evidence type="ECO:0000256" key="8">
    <source>
        <dbReference type="ARBA" id="ARBA00023277"/>
    </source>
</evidence>
<evidence type="ECO:0000313" key="12">
    <source>
        <dbReference type="Proteomes" id="UP000078561"/>
    </source>
</evidence>
<feature type="binding site" evidence="9">
    <location>
        <position position="139"/>
    </location>
    <ligand>
        <name>substrate</name>
    </ligand>
</feature>
<comment type="caution">
    <text evidence="9">Lacks conserved residue(s) required for the propagation of feature annotation.</text>
</comment>
<feature type="binding site" evidence="9">
    <location>
        <position position="183"/>
    </location>
    <ligand>
        <name>ATP</name>
        <dbReference type="ChEBI" id="CHEBI:30616"/>
    </ligand>
</feature>
<feature type="binding site" evidence="9">
    <location>
        <begin position="39"/>
        <end position="43"/>
    </location>
    <ligand>
        <name>substrate</name>
    </ligand>
</feature>
<dbReference type="FunCoup" id="A0A168R0Z8">
    <property type="interactions" value="124"/>
</dbReference>
<dbReference type="OrthoDB" id="415590at2759"/>
<feature type="binding site" evidence="9">
    <location>
        <begin position="11"/>
        <end position="13"/>
    </location>
    <ligand>
        <name>substrate</name>
    </ligand>
</feature>
<keyword evidence="12" id="KW-1185">Reference proteome</keyword>